<evidence type="ECO:0000256" key="2">
    <source>
        <dbReference type="ARBA" id="ARBA00022490"/>
    </source>
</evidence>
<evidence type="ECO:0000256" key="1">
    <source>
        <dbReference type="ARBA" id="ARBA00007894"/>
    </source>
</evidence>
<dbReference type="AlphaFoldDB" id="A0A1G2IRN8"/>
<keyword evidence="4 8" id="KW-0547">Nucleotide-binding</keyword>
<dbReference type="InterPro" id="IPR020751">
    <property type="entry name" value="aa-tRNA-synth_I_codon-bd_sub2"/>
</dbReference>
<dbReference type="Gene3D" id="3.40.50.620">
    <property type="entry name" value="HUPs"/>
    <property type="match status" value="1"/>
</dbReference>
<feature type="binding site" evidence="8">
    <location>
        <position position="258"/>
    </location>
    <ligand>
        <name>ATP</name>
        <dbReference type="ChEBI" id="CHEBI:30616"/>
    </ligand>
</feature>
<gene>
    <name evidence="8" type="primary">gltX</name>
    <name evidence="11" type="ORF">A3G45_00630</name>
</gene>
<dbReference type="Proteomes" id="UP000178632">
    <property type="component" value="Unassembled WGS sequence"/>
</dbReference>
<dbReference type="InterPro" id="IPR033910">
    <property type="entry name" value="GluRS_core"/>
</dbReference>
<dbReference type="Pfam" id="PF00749">
    <property type="entry name" value="tRNA-synt_1c"/>
    <property type="match status" value="1"/>
</dbReference>
<evidence type="ECO:0000256" key="5">
    <source>
        <dbReference type="ARBA" id="ARBA00022840"/>
    </source>
</evidence>
<evidence type="ECO:0000259" key="9">
    <source>
        <dbReference type="Pfam" id="PF00749"/>
    </source>
</evidence>
<dbReference type="InterPro" id="IPR008925">
    <property type="entry name" value="aa_tRNA-synth_I_cd-bd_sf"/>
</dbReference>
<dbReference type="FunFam" id="3.40.50.620:FF:000045">
    <property type="entry name" value="Glutamate--tRNA ligase, mitochondrial"/>
    <property type="match status" value="1"/>
</dbReference>
<keyword evidence="3 8" id="KW-0436">Ligase</keyword>
<proteinExistence type="inferred from homology"/>
<feature type="domain" description="Aminoacyl-tRNA synthetase class I anticodon-binding" evidence="10">
    <location>
        <begin position="337"/>
        <end position="491"/>
    </location>
</feature>
<dbReference type="PANTHER" id="PTHR43311">
    <property type="entry name" value="GLUTAMATE--TRNA LIGASE"/>
    <property type="match status" value="1"/>
</dbReference>
<keyword evidence="5 8" id="KW-0067">ATP-binding</keyword>
<comment type="caution">
    <text evidence="11">The sequence shown here is derived from an EMBL/GenBank/DDBJ whole genome shotgun (WGS) entry which is preliminary data.</text>
</comment>
<dbReference type="InterPro" id="IPR004527">
    <property type="entry name" value="Glu-tRNA-ligase_bac/mito"/>
</dbReference>
<evidence type="ECO:0000256" key="7">
    <source>
        <dbReference type="ARBA" id="ARBA00023146"/>
    </source>
</evidence>
<dbReference type="Pfam" id="PF19269">
    <property type="entry name" value="Anticodon_2"/>
    <property type="match status" value="1"/>
</dbReference>
<protein>
    <recommendedName>
        <fullName evidence="8">Glutamate--tRNA ligase</fullName>
        <ecNumber evidence="8">6.1.1.17</ecNumber>
    </recommendedName>
    <alternativeName>
        <fullName evidence="8">Glutamyl-tRNA synthetase</fullName>
        <shortName evidence="8">GluRS</shortName>
    </alternativeName>
</protein>
<evidence type="ECO:0000256" key="8">
    <source>
        <dbReference type="HAMAP-Rule" id="MF_00022"/>
    </source>
</evidence>
<dbReference type="GO" id="GO:0008270">
    <property type="term" value="F:zinc ion binding"/>
    <property type="evidence" value="ECO:0007669"/>
    <property type="project" value="InterPro"/>
</dbReference>
<comment type="function">
    <text evidence="8">Catalyzes the attachment of glutamate to tRNA(Glu) in a two-step reaction: glutamate is first activated by ATP to form Glu-AMP and then transferred to the acceptor end of tRNA(Glu).</text>
</comment>
<comment type="similarity">
    <text evidence="1 8">Belongs to the class-I aminoacyl-tRNA synthetase family. Glutamate--tRNA ligase type 1 subfamily.</text>
</comment>
<sequence length="495" mass="57068">MKTTVKKEIRVRIAPSPTGSAHIGTARTALFNYLFAKKNKGKFVLRIEDTDKERSEQKWTDEILTELRWLGIKWDEGPDIGGKFSPYKQTQRMDIYKKYLEKLLSEKKSYYCFCSEEELESKRQDQLTRGVAPKYDGKCRNLSEKEIQKKISSKEKAVIRFKVADKKIRFLDLIRGMVEFNAGLLGDVVIAKDLGTPLYHFAVVVDDFEMQISHIIRGEEHLSNTPRQILLQEALGFYQPVYAHLPLMLNMDKSKMSKRQGDVAISDYHKNGYLPEALINFMALLGWNPGTEKEIFSLAKLVKEFSIEKVQKAGAIFNVQRLDFINGFYIREKPIEKLTELCIPYLKEAGLLIAGQISENKLEKIIEVSKTRMKKLFDIVELSGFFFVDKVAYDKNLLKWDDMKDGDIKDALLLCDKTLSELKDWEIKKIEEALMGVAGEFNRQKGYPEKNRGFLLWPMRVALSGKQFSPSPFEISDILGREKTLKRIRGAVEKL</sequence>
<comment type="caution">
    <text evidence="8">Lacks conserved residue(s) required for the propagation of feature annotation.</text>
</comment>
<dbReference type="InterPro" id="IPR049940">
    <property type="entry name" value="GluQ/Sye"/>
</dbReference>
<dbReference type="HAMAP" id="MF_00022">
    <property type="entry name" value="Glu_tRNA_synth_type1"/>
    <property type="match status" value="1"/>
</dbReference>
<keyword evidence="7 8" id="KW-0030">Aminoacyl-tRNA synthetase</keyword>
<dbReference type="GO" id="GO:0005829">
    <property type="term" value="C:cytosol"/>
    <property type="evidence" value="ECO:0007669"/>
    <property type="project" value="TreeGrafter"/>
</dbReference>
<feature type="short sequence motif" description="'HIGH' region" evidence="8">
    <location>
        <begin position="15"/>
        <end position="25"/>
    </location>
</feature>
<dbReference type="GO" id="GO:0000049">
    <property type="term" value="F:tRNA binding"/>
    <property type="evidence" value="ECO:0007669"/>
    <property type="project" value="InterPro"/>
</dbReference>
<dbReference type="PANTHER" id="PTHR43311:SF2">
    <property type="entry name" value="GLUTAMATE--TRNA LIGASE, MITOCHONDRIAL-RELATED"/>
    <property type="match status" value="1"/>
</dbReference>
<dbReference type="InterPro" id="IPR020752">
    <property type="entry name" value="Glu-tRNA-synth_I_codon-bd_sub1"/>
</dbReference>
<keyword evidence="2 8" id="KW-0963">Cytoplasm</keyword>
<dbReference type="InterPro" id="IPR000924">
    <property type="entry name" value="Glu/Gln-tRNA-synth"/>
</dbReference>
<keyword evidence="6 8" id="KW-0648">Protein biosynthesis</keyword>
<dbReference type="Gene3D" id="1.10.8.70">
    <property type="entry name" value="Glutamate-tRNA synthetase, class I, anticodon-binding domain 1"/>
    <property type="match status" value="1"/>
</dbReference>
<dbReference type="EMBL" id="MHPE01000010">
    <property type="protein sequence ID" value="OGZ77403.1"/>
    <property type="molecule type" value="Genomic_DNA"/>
</dbReference>
<dbReference type="CDD" id="cd00808">
    <property type="entry name" value="GluRS_core"/>
    <property type="match status" value="1"/>
</dbReference>
<dbReference type="PRINTS" id="PR00987">
    <property type="entry name" value="TRNASYNTHGLU"/>
</dbReference>
<dbReference type="SUPFAM" id="SSF52374">
    <property type="entry name" value="Nucleotidylyl transferase"/>
    <property type="match status" value="1"/>
</dbReference>
<dbReference type="Gene3D" id="1.10.10.350">
    <property type="match status" value="1"/>
</dbReference>
<accession>A0A1G2IRN8</accession>
<feature type="domain" description="Glutamyl/glutaminyl-tRNA synthetase class Ib catalytic" evidence="9">
    <location>
        <begin position="8"/>
        <end position="323"/>
    </location>
</feature>
<dbReference type="NCBIfam" id="TIGR00464">
    <property type="entry name" value="gltX_bact"/>
    <property type="match status" value="1"/>
</dbReference>
<dbReference type="GO" id="GO:0004818">
    <property type="term" value="F:glutamate-tRNA ligase activity"/>
    <property type="evidence" value="ECO:0007669"/>
    <property type="project" value="UniProtKB-UniRule"/>
</dbReference>
<evidence type="ECO:0000256" key="6">
    <source>
        <dbReference type="ARBA" id="ARBA00022917"/>
    </source>
</evidence>
<reference evidence="11 12" key="1">
    <citation type="journal article" date="2016" name="Nat. Commun.">
        <title>Thousands of microbial genomes shed light on interconnected biogeochemical processes in an aquifer system.</title>
        <authorList>
            <person name="Anantharaman K."/>
            <person name="Brown C.T."/>
            <person name="Hug L.A."/>
            <person name="Sharon I."/>
            <person name="Castelle C.J."/>
            <person name="Probst A.J."/>
            <person name="Thomas B.C."/>
            <person name="Singh A."/>
            <person name="Wilkins M.J."/>
            <person name="Karaoz U."/>
            <person name="Brodie E.L."/>
            <person name="Williams K.H."/>
            <person name="Hubbard S.S."/>
            <person name="Banfield J.F."/>
        </authorList>
    </citation>
    <scope>NUCLEOTIDE SEQUENCE [LARGE SCALE GENOMIC DNA]</scope>
</reference>
<dbReference type="SUPFAM" id="SSF48163">
    <property type="entry name" value="An anticodon-binding domain of class I aminoacyl-tRNA synthetases"/>
    <property type="match status" value="1"/>
</dbReference>
<evidence type="ECO:0000313" key="11">
    <source>
        <dbReference type="EMBL" id="OGZ77403.1"/>
    </source>
</evidence>
<organism evidence="11 12">
    <name type="scientific">Candidatus Staskawiczbacteria bacterium RIFCSPLOWO2_12_FULL_37_15</name>
    <dbReference type="NCBI Taxonomy" id="1802218"/>
    <lineage>
        <taxon>Bacteria</taxon>
        <taxon>Candidatus Staskawicziibacteriota</taxon>
    </lineage>
</organism>
<dbReference type="GO" id="GO:0005524">
    <property type="term" value="F:ATP binding"/>
    <property type="evidence" value="ECO:0007669"/>
    <property type="project" value="UniProtKB-UniRule"/>
</dbReference>
<dbReference type="InterPro" id="IPR045462">
    <property type="entry name" value="aa-tRNA-synth_I_cd-bd"/>
</dbReference>
<comment type="subunit">
    <text evidence="8">Monomer.</text>
</comment>
<evidence type="ECO:0000313" key="12">
    <source>
        <dbReference type="Proteomes" id="UP000178632"/>
    </source>
</evidence>
<evidence type="ECO:0000256" key="4">
    <source>
        <dbReference type="ARBA" id="ARBA00022741"/>
    </source>
</evidence>
<dbReference type="InterPro" id="IPR020058">
    <property type="entry name" value="Glu/Gln-tRNA-synth_Ib_cat-dom"/>
</dbReference>
<evidence type="ECO:0000256" key="3">
    <source>
        <dbReference type="ARBA" id="ARBA00022598"/>
    </source>
</evidence>
<dbReference type="InterPro" id="IPR014729">
    <property type="entry name" value="Rossmann-like_a/b/a_fold"/>
</dbReference>
<feature type="short sequence motif" description="'KMSKS' region" evidence="8">
    <location>
        <begin position="255"/>
        <end position="259"/>
    </location>
</feature>
<evidence type="ECO:0000259" key="10">
    <source>
        <dbReference type="Pfam" id="PF19269"/>
    </source>
</evidence>
<comment type="catalytic activity">
    <reaction evidence="8">
        <text>tRNA(Glu) + L-glutamate + ATP = L-glutamyl-tRNA(Glu) + AMP + diphosphate</text>
        <dbReference type="Rhea" id="RHEA:23540"/>
        <dbReference type="Rhea" id="RHEA-COMP:9663"/>
        <dbReference type="Rhea" id="RHEA-COMP:9680"/>
        <dbReference type="ChEBI" id="CHEBI:29985"/>
        <dbReference type="ChEBI" id="CHEBI:30616"/>
        <dbReference type="ChEBI" id="CHEBI:33019"/>
        <dbReference type="ChEBI" id="CHEBI:78442"/>
        <dbReference type="ChEBI" id="CHEBI:78520"/>
        <dbReference type="ChEBI" id="CHEBI:456215"/>
        <dbReference type="EC" id="6.1.1.17"/>
    </reaction>
</comment>
<comment type="subcellular location">
    <subcellularLocation>
        <location evidence="8">Cytoplasm</location>
    </subcellularLocation>
</comment>
<dbReference type="EC" id="6.1.1.17" evidence="8"/>
<name>A0A1G2IRN8_9BACT</name>
<dbReference type="GO" id="GO:0006424">
    <property type="term" value="P:glutamyl-tRNA aminoacylation"/>
    <property type="evidence" value="ECO:0007669"/>
    <property type="project" value="UniProtKB-UniRule"/>
</dbReference>